<evidence type="ECO:0000313" key="2">
    <source>
        <dbReference type="EMBL" id="KAK7065153.1"/>
    </source>
</evidence>
<proteinExistence type="predicted"/>
<evidence type="ECO:0000313" key="3">
    <source>
        <dbReference type="Proteomes" id="UP001381693"/>
    </source>
</evidence>
<protein>
    <submittedName>
        <fullName evidence="2">Uncharacterized protein</fullName>
    </submittedName>
</protein>
<accession>A0AAN8ZVC8</accession>
<feature type="compositionally biased region" description="Basic and acidic residues" evidence="1">
    <location>
        <begin position="1"/>
        <end position="15"/>
    </location>
</feature>
<comment type="caution">
    <text evidence="2">The sequence shown here is derived from an EMBL/GenBank/DDBJ whole genome shotgun (WGS) entry which is preliminary data.</text>
</comment>
<sequence>MAITKEDYHEHGGDRIRHHKRGNNYWASLTPVAPESAPGSAPGSAAPSKETTPAPETTGFVSEAVLADMTEGSSN</sequence>
<feature type="compositionally biased region" description="Low complexity" evidence="1">
    <location>
        <begin position="33"/>
        <end position="48"/>
    </location>
</feature>
<dbReference type="EMBL" id="JAXCGZ010020869">
    <property type="protein sequence ID" value="KAK7065153.1"/>
    <property type="molecule type" value="Genomic_DNA"/>
</dbReference>
<evidence type="ECO:0000256" key="1">
    <source>
        <dbReference type="SAM" id="MobiDB-lite"/>
    </source>
</evidence>
<feature type="region of interest" description="Disordered" evidence="1">
    <location>
        <begin position="1"/>
        <end position="59"/>
    </location>
</feature>
<dbReference type="Proteomes" id="UP001381693">
    <property type="component" value="Unassembled WGS sequence"/>
</dbReference>
<dbReference type="AlphaFoldDB" id="A0AAN8ZVC8"/>
<organism evidence="2 3">
    <name type="scientific">Halocaridina rubra</name>
    <name type="common">Hawaiian red shrimp</name>
    <dbReference type="NCBI Taxonomy" id="373956"/>
    <lineage>
        <taxon>Eukaryota</taxon>
        <taxon>Metazoa</taxon>
        <taxon>Ecdysozoa</taxon>
        <taxon>Arthropoda</taxon>
        <taxon>Crustacea</taxon>
        <taxon>Multicrustacea</taxon>
        <taxon>Malacostraca</taxon>
        <taxon>Eumalacostraca</taxon>
        <taxon>Eucarida</taxon>
        <taxon>Decapoda</taxon>
        <taxon>Pleocyemata</taxon>
        <taxon>Caridea</taxon>
        <taxon>Atyoidea</taxon>
        <taxon>Atyidae</taxon>
        <taxon>Halocaridina</taxon>
    </lineage>
</organism>
<name>A0AAN8ZVC8_HALRR</name>
<reference evidence="2 3" key="1">
    <citation type="submission" date="2023-11" db="EMBL/GenBank/DDBJ databases">
        <title>Halocaridina rubra genome assembly.</title>
        <authorList>
            <person name="Smith C."/>
        </authorList>
    </citation>
    <scope>NUCLEOTIDE SEQUENCE [LARGE SCALE GENOMIC DNA]</scope>
    <source>
        <strain evidence="2">EP-1</strain>
        <tissue evidence="2">Whole</tissue>
    </source>
</reference>
<keyword evidence="3" id="KW-1185">Reference proteome</keyword>
<gene>
    <name evidence="2" type="ORF">SK128_014454</name>
</gene>